<dbReference type="FunFam" id="3.30.1490.20:FF:000003">
    <property type="entry name" value="acetyl-CoA carboxylase isoform X1"/>
    <property type="match status" value="1"/>
</dbReference>
<evidence type="ECO:0000256" key="2">
    <source>
        <dbReference type="ARBA" id="ARBA00013263"/>
    </source>
</evidence>
<evidence type="ECO:0000256" key="6">
    <source>
        <dbReference type="ARBA" id="ARBA00023267"/>
    </source>
</evidence>
<dbReference type="InterPro" id="IPR011764">
    <property type="entry name" value="Biotin_carboxylation_dom"/>
</dbReference>
<dbReference type="InterPro" id="IPR005481">
    <property type="entry name" value="BC-like_N"/>
</dbReference>
<dbReference type="GO" id="GO:0004075">
    <property type="term" value="F:biotin carboxylase activity"/>
    <property type="evidence" value="ECO:0007669"/>
    <property type="project" value="UniProtKB-EC"/>
</dbReference>
<dbReference type="NCBIfam" id="NF006367">
    <property type="entry name" value="PRK08591.1"/>
    <property type="match status" value="1"/>
</dbReference>
<evidence type="ECO:0000256" key="8">
    <source>
        <dbReference type="PROSITE-ProRule" id="PRU00409"/>
    </source>
</evidence>
<dbReference type="Pfam" id="PF02785">
    <property type="entry name" value="Biotin_carb_C"/>
    <property type="match status" value="1"/>
</dbReference>
<dbReference type="STRING" id="587909.SAMN05421810_111162"/>
<dbReference type="InterPro" id="IPR011761">
    <property type="entry name" value="ATP-grasp"/>
</dbReference>
<evidence type="ECO:0000256" key="5">
    <source>
        <dbReference type="ARBA" id="ARBA00022840"/>
    </source>
</evidence>
<dbReference type="SUPFAM" id="SSF51246">
    <property type="entry name" value="Rudiment single hybrid motif"/>
    <property type="match status" value="1"/>
</dbReference>
<dbReference type="FunFam" id="3.40.50.20:FF:000010">
    <property type="entry name" value="Propionyl-CoA carboxylase subunit alpha"/>
    <property type="match status" value="1"/>
</dbReference>
<dbReference type="SUPFAM" id="SSF52440">
    <property type="entry name" value="PreATP-grasp domain"/>
    <property type="match status" value="1"/>
</dbReference>
<keyword evidence="12" id="KW-1185">Reference proteome</keyword>
<feature type="domain" description="Biotin carboxylation" evidence="10">
    <location>
        <begin position="1"/>
        <end position="447"/>
    </location>
</feature>
<dbReference type="EC" id="6.3.4.14" evidence="2"/>
<dbReference type="InterPro" id="IPR016185">
    <property type="entry name" value="PreATP-grasp_dom_sf"/>
</dbReference>
<dbReference type="Pfam" id="PF02786">
    <property type="entry name" value="CPSase_L_D2"/>
    <property type="match status" value="1"/>
</dbReference>
<keyword evidence="5 8" id="KW-0067">ATP-binding</keyword>
<gene>
    <name evidence="11" type="ORF">SAMN05421810_111162</name>
</gene>
<evidence type="ECO:0000256" key="7">
    <source>
        <dbReference type="ARBA" id="ARBA00048600"/>
    </source>
</evidence>
<dbReference type="RefSeq" id="WP_092535573.1">
    <property type="nucleotide sequence ID" value="NZ_FOWW01000011.1"/>
</dbReference>
<dbReference type="OrthoDB" id="4435847at2"/>
<dbReference type="PROSITE" id="PS50975">
    <property type="entry name" value="ATP_GRASP"/>
    <property type="match status" value="1"/>
</dbReference>
<evidence type="ECO:0000313" key="11">
    <source>
        <dbReference type="EMBL" id="SFQ64805.1"/>
    </source>
</evidence>
<keyword evidence="3" id="KW-0436">Ligase</keyword>
<comment type="function">
    <text evidence="1">This protein is a component of the acetyl coenzyme A carboxylase complex; first, biotin carboxylase catalyzes the carboxylation of the carrier protein and then the transcarboxylase transfers the carboxyl group to form malonyl-CoA.</text>
</comment>
<evidence type="ECO:0000256" key="4">
    <source>
        <dbReference type="ARBA" id="ARBA00022741"/>
    </source>
</evidence>
<name>A0A1I6A834_9PSEU</name>
<keyword evidence="6" id="KW-0092">Biotin</keyword>
<dbReference type="PANTHER" id="PTHR48095">
    <property type="entry name" value="PYRUVATE CARBOXYLASE SUBUNIT A"/>
    <property type="match status" value="1"/>
</dbReference>
<protein>
    <recommendedName>
        <fullName evidence="2">biotin carboxylase</fullName>
        <ecNumber evidence="2">6.3.4.14</ecNumber>
    </recommendedName>
</protein>
<dbReference type="PROSITE" id="PS50979">
    <property type="entry name" value="BC"/>
    <property type="match status" value="1"/>
</dbReference>
<feature type="domain" description="ATP-grasp" evidence="9">
    <location>
        <begin position="120"/>
        <end position="316"/>
    </location>
</feature>
<comment type="catalytic activity">
    <reaction evidence="7">
        <text>N(6)-biotinyl-L-lysyl-[protein] + hydrogencarbonate + ATP = N(6)-carboxybiotinyl-L-lysyl-[protein] + ADP + phosphate + H(+)</text>
        <dbReference type="Rhea" id="RHEA:13501"/>
        <dbReference type="Rhea" id="RHEA-COMP:10505"/>
        <dbReference type="Rhea" id="RHEA-COMP:10506"/>
        <dbReference type="ChEBI" id="CHEBI:15378"/>
        <dbReference type="ChEBI" id="CHEBI:17544"/>
        <dbReference type="ChEBI" id="CHEBI:30616"/>
        <dbReference type="ChEBI" id="CHEBI:43474"/>
        <dbReference type="ChEBI" id="CHEBI:83144"/>
        <dbReference type="ChEBI" id="CHEBI:83145"/>
        <dbReference type="ChEBI" id="CHEBI:456216"/>
        <dbReference type="EC" id="6.3.4.14"/>
    </reaction>
</comment>
<dbReference type="SUPFAM" id="SSF56059">
    <property type="entry name" value="Glutathione synthetase ATP-binding domain-like"/>
    <property type="match status" value="1"/>
</dbReference>
<accession>A0A1I6A834</accession>
<dbReference type="PANTHER" id="PTHR48095:SF2">
    <property type="entry name" value="BIOTIN CARBOXYLASE, CHLOROPLASTIC"/>
    <property type="match status" value="1"/>
</dbReference>
<dbReference type="InterPro" id="IPR051602">
    <property type="entry name" value="ACC_Biotin_Carboxylase"/>
</dbReference>
<dbReference type="InterPro" id="IPR011054">
    <property type="entry name" value="Rudment_hybrid_motif"/>
</dbReference>
<dbReference type="InterPro" id="IPR005479">
    <property type="entry name" value="CPAse_ATP-bd"/>
</dbReference>
<evidence type="ECO:0000256" key="1">
    <source>
        <dbReference type="ARBA" id="ARBA00003761"/>
    </source>
</evidence>
<dbReference type="EMBL" id="FOWW01000011">
    <property type="protein sequence ID" value="SFQ64805.1"/>
    <property type="molecule type" value="Genomic_DNA"/>
</dbReference>
<evidence type="ECO:0000259" key="10">
    <source>
        <dbReference type="PROSITE" id="PS50979"/>
    </source>
</evidence>
<proteinExistence type="predicted"/>
<dbReference type="GO" id="GO:0005524">
    <property type="term" value="F:ATP binding"/>
    <property type="evidence" value="ECO:0007669"/>
    <property type="project" value="UniProtKB-UniRule"/>
</dbReference>
<evidence type="ECO:0000259" key="9">
    <source>
        <dbReference type="PROSITE" id="PS50975"/>
    </source>
</evidence>
<evidence type="ECO:0000256" key="3">
    <source>
        <dbReference type="ARBA" id="ARBA00022598"/>
    </source>
</evidence>
<dbReference type="AlphaFoldDB" id="A0A1I6A834"/>
<sequence>MFDTVLVANRGEIALRVLRTCQEMGIRTVAVYSTADADSAVVRAADVAVQIGPPQPRGSYNSASAIVEAARQTGAQAVHPGYGFLSEDPDFAEICTANGLVFVGPPPDVIARLGDKAVARKLMSDAGLPLLPGSRRVVNELGEALALADEIGFPVIIKAVAGGGGRGMTVVRDRRELPGAYRRTRSTAQALFGNSRVYIERFCEQVRHVEVQVLADSHGNVLHLGERDCSVQRRNQKLVEETPAPGLDPRLRAAVADAAVRGARAVGYVGAGTFEFLVADGEFYFMEINCRIQVEHPVTEMVTGVDLVREQLRVAAGEPLDLTQDEIQPRGVALECRVNAEDPLRDFAPTPGLLDEFQPPAGPFVRVDTHAFPGYRVQPHYDSLLAKVITWAPDRPQAIARMQRALRELTVSGAGVCNTADVLGEVLAHPDFRAGTHTTALLGAMLADPPAAPERAG</sequence>
<dbReference type="InterPro" id="IPR005482">
    <property type="entry name" value="Biotin_COase_C"/>
</dbReference>
<dbReference type="Pfam" id="PF00289">
    <property type="entry name" value="Biotin_carb_N"/>
    <property type="match status" value="1"/>
</dbReference>
<reference evidence="12" key="1">
    <citation type="submission" date="2016-10" db="EMBL/GenBank/DDBJ databases">
        <authorList>
            <person name="Varghese N."/>
            <person name="Submissions S."/>
        </authorList>
    </citation>
    <scope>NUCLEOTIDE SEQUENCE [LARGE SCALE GENOMIC DNA]</scope>
    <source>
        <strain evidence="12">CGMCC 4.5579</strain>
    </source>
</reference>
<dbReference type="GO" id="GO:0046872">
    <property type="term" value="F:metal ion binding"/>
    <property type="evidence" value="ECO:0007669"/>
    <property type="project" value="InterPro"/>
</dbReference>
<dbReference type="Proteomes" id="UP000198727">
    <property type="component" value="Unassembled WGS sequence"/>
</dbReference>
<organism evidence="11 12">
    <name type="scientific">Amycolatopsis arida</name>
    <dbReference type="NCBI Taxonomy" id="587909"/>
    <lineage>
        <taxon>Bacteria</taxon>
        <taxon>Bacillati</taxon>
        <taxon>Actinomycetota</taxon>
        <taxon>Actinomycetes</taxon>
        <taxon>Pseudonocardiales</taxon>
        <taxon>Pseudonocardiaceae</taxon>
        <taxon>Amycolatopsis</taxon>
    </lineage>
</organism>
<keyword evidence="4 8" id="KW-0547">Nucleotide-binding</keyword>
<dbReference type="SMART" id="SM00878">
    <property type="entry name" value="Biotin_carb_C"/>
    <property type="match status" value="1"/>
</dbReference>
<evidence type="ECO:0000313" key="12">
    <source>
        <dbReference type="Proteomes" id="UP000198727"/>
    </source>
</evidence>
<dbReference type="Gene3D" id="3.30.470.20">
    <property type="entry name" value="ATP-grasp fold, B domain"/>
    <property type="match status" value="1"/>
</dbReference>